<dbReference type="EMBL" id="MU004239">
    <property type="protein sequence ID" value="KAF2666204.1"/>
    <property type="molecule type" value="Genomic_DNA"/>
</dbReference>
<keyword evidence="2" id="KW-1185">Reference proteome</keyword>
<proteinExistence type="predicted"/>
<dbReference type="AlphaFoldDB" id="A0A6A6U5H9"/>
<protein>
    <submittedName>
        <fullName evidence="1">Uncharacterized protein</fullName>
    </submittedName>
</protein>
<reference evidence="1" key="1">
    <citation type="journal article" date="2020" name="Stud. Mycol.">
        <title>101 Dothideomycetes genomes: a test case for predicting lifestyles and emergence of pathogens.</title>
        <authorList>
            <person name="Haridas S."/>
            <person name="Albert R."/>
            <person name="Binder M."/>
            <person name="Bloem J."/>
            <person name="Labutti K."/>
            <person name="Salamov A."/>
            <person name="Andreopoulos B."/>
            <person name="Baker S."/>
            <person name="Barry K."/>
            <person name="Bills G."/>
            <person name="Bluhm B."/>
            <person name="Cannon C."/>
            <person name="Castanera R."/>
            <person name="Culley D."/>
            <person name="Daum C."/>
            <person name="Ezra D."/>
            <person name="Gonzalez J."/>
            <person name="Henrissat B."/>
            <person name="Kuo A."/>
            <person name="Liang C."/>
            <person name="Lipzen A."/>
            <person name="Lutzoni F."/>
            <person name="Magnuson J."/>
            <person name="Mondo S."/>
            <person name="Nolan M."/>
            <person name="Ohm R."/>
            <person name="Pangilinan J."/>
            <person name="Park H.-J."/>
            <person name="Ramirez L."/>
            <person name="Alfaro M."/>
            <person name="Sun H."/>
            <person name="Tritt A."/>
            <person name="Yoshinaga Y."/>
            <person name="Zwiers L.-H."/>
            <person name="Turgeon B."/>
            <person name="Goodwin S."/>
            <person name="Spatafora J."/>
            <person name="Crous P."/>
            <person name="Grigoriev I."/>
        </authorList>
    </citation>
    <scope>NUCLEOTIDE SEQUENCE</scope>
    <source>
        <strain evidence="1">CBS 115976</strain>
    </source>
</reference>
<dbReference type="Proteomes" id="UP000799302">
    <property type="component" value="Unassembled WGS sequence"/>
</dbReference>
<evidence type="ECO:0000313" key="1">
    <source>
        <dbReference type="EMBL" id="KAF2666204.1"/>
    </source>
</evidence>
<name>A0A6A6U5H9_9PEZI</name>
<accession>A0A6A6U5H9</accession>
<evidence type="ECO:0000313" key="2">
    <source>
        <dbReference type="Proteomes" id="UP000799302"/>
    </source>
</evidence>
<organism evidence="1 2">
    <name type="scientific">Microthyrium microscopicum</name>
    <dbReference type="NCBI Taxonomy" id="703497"/>
    <lineage>
        <taxon>Eukaryota</taxon>
        <taxon>Fungi</taxon>
        <taxon>Dikarya</taxon>
        <taxon>Ascomycota</taxon>
        <taxon>Pezizomycotina</taxon>
        <taxon>Dothideomycetes</taxon>
        <taxon>Dothideomycetes incertae sedis</taxon>
        <taxon>Microthyriales</taxon>
        <taxon>Microthyriaceae</taxon>
        <taxon>Microthyrium</taxon>
    </lineage>
</organism>
<sequence length="198" mass="21543">MVDEKDGLDDLAGVGAAKFTISSSDTGMNNRSNRADQCGNGIAAPDVINPEALDDGTAALGASTTGTQCMQRLYKVPKDEALTHNEHERGKNCPNATRHCGTAVLQVLQEQVAADGRDGAEDTGQEEERRASAMAFLTENVQSGTKQDTQKARSETGGHIEDQRFAKIGCWHWRCLEMRRARVSACWGHFHVVVWKGE</sequence>
<gene>
    <name evidence="1" type="ORF">BT63DRAFT_458569</name>
</gene>